<proteinExistence type="predicted"/>
<gene>
    <name evidence="1" type="ORF">MLD38_025272</name>
</gene>
<protein>
    <submittedName>
        <fullName evidence="1">Uncharacterized protein</fullName>
    </submittedName>
</protein>
<keyword evidence="2" id="KW-1185">Reference proteome</keyword>
<organism evidence="1 2">
    <name type="scientific">Melastoma candidum</name>
    <dbReference type="NCBI Taxonomy" id="119954"/>
    <lineage>
        <taxon>Eukaryota</taxon>
        <taxon>Viridiplantae</taxon>
        <taxon>Streptophyta</taxon>
        <taxon>Embryophyta</taxon>
        <taxon>Tracheophyta</taxon>
        <taxon>Spermatophyta</taxon>
        <taxon>Magnoliopsida</taxon>
        <taxon>eudicotyledons</taxon>
        <taxon>Gunneridae</taxon>
        <taxon>Pentapetalae</taxon>
        <taxon>rosids</taxon>
        <taxon>malvids</taxon>
        <taxon>Myrtales</taxon>
        <taxon>Melastomataceae</taxon>
        <taxon>Melastomatoideae</taxon>
        <taxon>Melastomateae</taxon>
        <taxon>Melastoma</taxon>
    </lineage>
</organism>
<name>A0ACB9NUT8_9MYRT</name>
<evidence type="ECO:0000313" key="2">
    <source>
        <dbReference type="Proteomes" id="UP001057402"/>
    </source>
</evidence>
<accession>A0ACB9NUT8</accession>
<reference evidence="2" key="1">
    <citation type="journal article" date="2023" name="Front. Plant Sci.">
        <title>Chromosomal-level genome assembly of Melastoma candidum provides insights into trichome evolution.</title>
        <authorList>
            <person name="Zhong Y."/>
            <person name="Wu W."/>
            <person name="Sun C."/>
            <person name="Zou P."/>
            <person name="Liu Y."/>
            <person name="Dai S."/>
            <person name="Zhou R."/>
        </authorList>
    </citation>
    <scope>NUCLEOTIDE SEQUENCE [LARGE SCALE GENOMIC DNA]</scope>
</reference>
<dbReference type="EMBL" id="CM042886">
    <property type="protein sequence ID" value="KAI4340439.1"/>
    <property type="molecule type" value="Genomic_DNA"/>
</dbReference>
<evidence type="ECO:0000313" key="1">
    <source>
        <dbReference type="EMBL" id="KAI4340439.1"/>
    </source>
</evidence>
<dbReference type="Proteomes" id="UP001057402">
    <property type="component" value="Chromosome 7"/>
</dbReference>
<comment type="caution">
    <text evidence="1">The sequence shown here is derived from an EMBL/GenBank/DDBJ whole genome shotgun (WGS) entry which is preliminary data.</text>
</comment>
<sequence length="209" mass="22791">MPNSKSNHGGNWRMGSVEEKGGNRGNGGGCSASLIGGKLSSFNGWSVAEGAMAAATRLQRPKTVDNLRRVVGESQVGTDERPRLLTKLLMNVTIQGSLGAVHVVMKPESTAEDLIVTAVAQYVKEGRRPVPPAKDPAVFDLHYSQFSLESIVREEKLMNLGSRNFFLCKKRNTDGGLTCLPESRGSRGSGWGEEENPVFDWLRFMELLL</sequence>